<name>A0A914MMQ4_MELIC</name>
<protein>
    <submittedName>
        <fullName evidence="2">Uncharacterized protein</fullName>
    </submittedName>
</protein>
<proteinExistence type="predicted"/>
<reference evidence="2" key="1">
    <citation type="submission" date="2022-11" db="UniProtKB">
        <authorList>
            <consortium name="WormBaseParasite"/>
        </authorList>
    </citation>
    <scope>IDENTIFICATION</scope>
</reference>
<dbReference type="Proteomes" id="UP000887563">
    <property type="component" value="Unplaced"/>
</dbReference>
<evidence type="ECO:0000313" key="1">
    <source>
        <dbReference type="Proteomes" id="UP000887563"/>
    </source>
</evidence>
<keyword evidence="1" id="KW-1185">Reference proteome</keyword>
<sequence length="71" mass="8270">MIVFNFTLILMKRPNWENISITISNSSTKIKEEVGPFFVFNETHIIPKNVPYSQAEKAQLQYAVCLFNFDI</sequence>
<dbReference type="WBParaSite" id="Minc3s02029g27867">
    <property type="protein sequence ID" value="Minc3s02029g27867"/>
    <property type="gene ID" value="Minc3s02029g27867"/>
</dbReference>
<accession>A0A914MMQ4</accession>
<evidence type="ECO:0000313" key="2">
    <source>
        <dbReference type="WBParaSite" id="Minc3s02029g27867"/>
    </source>
</evidence>
<dbReference type="AlphaFoldDB" id="A0A914MMQ4"/>
<organism evidence="1 2">
    <name type="scientific">Meloidogyne incognita</name>
    <name type="common">Southern root-knot nematode worm</name>
    <name type="synonym">Oxyuris incognita</name>
    <dbReference type="NCBI Taxonomy" id="6306"/>
    <lineage>
        <taxon>Eukaryota</taxon>
        <taxon>Metazoa</taxon>
        <taxon>Ecdysozoa</taxon>
        <taxon>Nematoda</taxon>
        <taxon>Chromadorea</taxon>
        <taxon>Rhabditida</taxon>
        <taxon>Tylenchina</taxon>
        <taxon>Tylenchomorpha</taxon>
        <taxon>Tylenchoidea</taxon>
        <taxon>Meloidogynidae</taxon>
        <taxon>Meloidogyninae</taxon>
        <taxon>Meloidogyne</taxon>
        <taxon>Meloidogyne incognita group</taxon>
    </lineage>
</organism>